<dbReference type="EMBL" id="MGJO01000021">
    <property type="protein sequence ID" value="OGN09478.1"/>
    <property type="molecule type" value="Genomic_DNA"/>
</dbReference>
<dbReference type="GO" id="GO:0043107">
    <property type="term" value="P:type IV pilus-dependent motility"/>
    <property type="evidence" value="ECO:0007669"/>
    <property type="project" value="InterPro"/>
</dbReference>
<dbReference type="GO" id="GO:0043683">
    <property type="term" value="P:type IV pilus assembly"/>
    <property type="evidence" value="ECO:0007669"/>
    <property type="project" value="InterPro"/>
</dbReference>
<protein>
    <recommendedName>
        <fullName evidence="4">Pilus assembly protein PilO</fullName>
    </recommendedName>
</protein>
<dbReference type="Gene3D" id="3.30.70.60">
    <property type="match status" value="1"/>
</dbReference>
<dbReference type="InterPro" id="IPR007445">
    <property type="entry name" value="PilO"/>
</dbReference>
<evidence type="ECO:0000256" key="1">
    <source>
        <dbReference type="SAM" id="Phobius"/>
    </source>
</evidence>
<organism evidence="2 3">
    <name type="scientific">Candidatus Yanofskybacteria bacterium RIFCSPHIGHO2_02_FULL_39_10</name>
    <dbReference type="NCBI Taxonomy" id="1802674"/>
    <lineage>
        <taxon>Bacteria</taxon>
        <taxon>Candidatus Yanofskyibacteriota</taxon>
    </lineage>
</organism>
<keyword evidence="1" id="KW-1133">Transmembrane helix</keyword>
<dbReference type="InterPro" id="IPR014717">
    <property type="entry name" value="Transl_elong_EF1B/ribsomal_bS6"/>
</dbReference>
<proteinExistence type="predicted"/>
<evidence type="ECO:0000313" key="2">
    <source>
        <dbReference type="EMBL" id="OGN09478.1"/>
    </source>
</evidence>
<keyword evidence="1" id="KW-0472">Membrane</keyword>
<dbReference type="Pfam" id="PF04350">
    <property type="entry name" value="PilO"/>
    <property type="match status" value="1"/>
</dbReference>
<gene>
    <name evidence="2" type="ORF">A3C61_01760</name>
</gene>
<name>A0A1F8FA68_9BACT</name>
<dbReference type="Proteomes" id="UP000178908">
    <property type="component" value="Unassembled WGS sequence"/>
</dbReference>
<feature type="transmembrane region" description="Helical" evidence="1">
    <location>
        <begin position="7"/>
        <end position="28"/>
    </location>
</feature>
<evidence type="ECO:0000313" key="3">
    <source>
        <dbReference type="Proteomes" id="UP000178908"/>
    </source>
</evidence>
<evidence type="ECO:0008006" key="4">
    <source>
        <dbReference type="Google" id="ProtNLM"/>
    </source>
</evidence>
<accession>A0A1F8FA68</accession>
<dbReference type="AlphaFoldDB" id="A0A1F8FA68"/>
<reference evidence="2 3" key="1">
    <citation type="journal article" date="2016" name="Nat. Commun.">
        <title>Thousands of microbial genomes shed light on interconnected biogeochemical processes in an aquifer system.</title>
        <authorList>
            <person name="Anantharaman K."/>
            <person name="Brown C.T."/>
            <person name="Hug L.A."/>
            <person name="Sharon I."/>
            <person name="Castelle C.J."/>
            <person name="Probst A.J."/>
            <person name="Thomas B.C."/>
            <person name="Singh A."/>
            <person name="Wilkins M.J."/>
            <person name="Karaoz U."/>
            <person name="Brodie E.L."/>
            <person name="Williams K.H."/>
            <person name="Hubbard S.S."/>
            <person name="Banfield J.F."/>
        </authorList>
    </citation>
    <scope>NUCLEOTIDE SEQUENCE [LARGE SCALE GENOMIC DNA]</scope>
</reference>
<comment type="caution">
    <text evidence="2">The sequence shown here is derived from an EMBL/GenBank/DDBJ whole genome shotgun (WGS) entry which is preliminary data.</text>
</comment>
<keyword evidence="1" id="KW-0812">Transmembrane</keyword>
<sequence>MKAIKNIIGSVFIAIAVLVFWVFILPGYEKQSYFKSSVEIRSSAIDLKSELIQKVADLNKEYQDKFSELKRLSLVVPDEKNIAEVITGIEDISSQSGIHLSDFTVSDVLDSTKTGDYGTLSLNINFSGDYESVLSFLDRIERHIRLINVNNLSVAVKEDETAGLQVMLLATLKADVYFLKPLIKERTTIKTQSKIDENQ</sequence>